<dbReference type="Gene3D" id="3.30.420.40">
    <property type="match status" value="1"/>
</dbReference>
<dbReference type="PANTHER" id="PTHR32432">
    <property type="entry name" value="CELL DIVISION PROTEIN FTSA-RELATED"/>
    <property type="match status" value="1"/>
</dbReference>
<dbReference type="Proteomes" id="UP000305681">
    <property type="component" value="Unassembled WGS sequence"/>
</dbReference>
<dbReference type="AlphaFoldDB" id="A0A5C4NLP6"/>
<reference evidence="1 2" key="1">
    <citation type="submission" date="2019-06" db="EMBL/GenBank/DDBJ databases">
        <title>Genome sequence of Janthinobacterium lividum UCD_MED1.</title>
        <authorList>
            <person name="De Leon M.E."/>
            <person name="Jospin G."/>
        </authorList>
    </citation>
    <scope>NUCLEOTIDE SEQUENCE [LARGE SCALE GENOMIC DNA]</scope>
    <source>
        <strain evidence="1 2">UCD_MED1</strain>
    </source>
</reference>
<organism evidence="1 2">
    <name type="scientific">Janthinobacterium lividum</name>
    <dbReference type="NCBI Taxonomy" id="29581"/>
    <lineage>
        <taxon>Bacteria</taxon>
        <taxon>Pseudomonadati</taxon>
        <taxon>Pseudomonadota</taxon>
        <taxon>Betaproteobacteria</taxon>
        <taxon>Burkholderiales</taxon>
        <taxon>Oxalobacteraceae</taxon>
        <taxon>Janthinobacterium</taxon>
    </lineage>
</organism>
<evidence type="ECO:0000313" key="2">
    <source>
        <dbReference type="Proteomes" id="UP000305681"/>
    </source>
</evidence>
<dbReference type="InterPro" id="IPR005883">
    <property type="entry name" value="PilM"/>
</dbReference>
<evidence type="ECO:0008006" key="3">
    <source>
        <dbReference type="Google" id="ProtNLM"/>
    </source>
</evidence>
<evidence type="ECO:0000313" key="1">
    <source>
        <dbReference type="EMBL" id="TNC73607.1"/>
    </source>
</evidence>
<proteinExistence type="predicted"/>
<name>A0A5C4NLP6_9BURK</name>
<dbReference type="InterPro" id="IPR050696">
    <property type="entry name" value="FtsA/MreB"/>
</dbReference>
<dbReference type="PANTHER" id="PTHR32432:SF3">
    <property type="entry name" value="ETHANOLAMINE UTILIZATION PROTEIN EUTJ"/>
    <property type="match status" value="1"/>
</dbReference>
<dbReference type="InterPro" id="IPR043129">
    <property type="entry name" value="ATPase_NBD"/>
</dbReference>
<protein>
    <recommendedName>
        <fullName evidence="3">Type IV pilus assembly protein PilM</fullName>
    </recommendedName>
</protein>
<accession>A0A5C4NLP6</accession>
<dbReference type="Pfam" id="PF11104">
    <property type="entry name" value="PilM_2"/>
    <property type="match status" value="1"/>
</dbReference>
<sequence>MKNMSISSFLGTGLLGVDMADDAVRVVELGRRRGKLSCRHCGSAALAAGVMLEGNVEDMEGMADAVRQACRDSGSTCTRVALAMPATALITHAIRLPAGLPEEQLEILVELEAAQYMPFALEDASLDFVMLGPAPPLAGQTCSEIDVLLVAARRASVQRRLDAAKAAGLTPVIMDSEALALQAALAQGGWQALSDGGVAYQLAWGLAMHRYAR</sequence>
<gene>
    <name evidence="1" type="ORF">FHI69_23745</name>
</gene>
<dbReference type="SUPFAM" id="SSF53067">
    <property type="entry name" value="Actin-like ATPase domain"/>
    <property type="match status" value="1"/>
</dbReference>
<dbReference type="EMBL" id="VDGE01000012">
    <property type="protein sequence ID" value="TNC73607.1"/>
    <property type="molecule type" value="Genomic_DNA"/>
</dbReference>
<comment type="caution">
    <text evidence="1">The sequence shown here is derived from an EMBL/GenBank/DDBJ whole genome shotgun (WGS) entry which is preliminary data.</text>
</comment>